<keyword evidence="5 7" id="KW-0472">Membrane</keyword>
<reference evidence="8 9" key="1">
    <citation type="submission" date="2019-10" db="EMBL/GenBank/DDBJ databases">
        <title>New species of Slilvanegrellaceae.</title>
        <authorList>
            <person name="Pitt A."/>
            <person name="Hahn M.W."/>
        </authorList>
    </citation>
    <scope>NUCLEOTIDE SEQUENCE [LARGE SCALE GENOMIC DNA]</scope>
    <source>
        <strain evidence="8 9">SP-Ram-0.45-NSY-1</strain>
    </source>
</reference>
<evidence type="ECO:0000256" key="6">
    <source>
        <dbReference type="ARBA" id="ARBA00023315"/>
    </source>
</evidence>
<keyword evidence="4" id="KW-0808">Transferase</keyword>
<evidence type="ECO:0000256" key="5">
    <source>
        <dbReference type="ARBA" id="ARBA00023136"/>
    </source>
</evidence>
<evidence type="ECO:0000256" key="7">
    <source>
        <dbReference type="SAM" id="Phobius"/>
    </source>
</evidence>
<evidence type="ECO:0000256" key="1">
    <source>
        <dbReference type="ARBA" id="ARBA00004533"/>
    </source>
</evidence>
<dbReference type="RefSeq" id="WP_153421127.1">
    <property type="nucleotide sequence ID" value="NZ_WFLM01000004.1"/>
</dbReference>
<evidence type="ECO:0000313" key="9">
    <source>
        <dbReference type="Proteomes" id="UP000437748"/>
    </source>
</evidence>
<name>A0A6N6VRK8_9BACT</name>
<dbReference type="GO" id="GO:0016746">
    <property type="term" value="F:acyltransferase activity"/>
    <property type="evidence" value="ECO:0007669"/>
    <property type="project" value="UniProtKB-KW"/>
</dbReference>
<evidence type="ECO:0000256" key="3">
    <source>
        <dbReference type="ARBA" id="ARBA00022519"/>
    </source>
</evidence>
<protein>
    <recommendedName>
        <fullName evidence="10">Lipid A biosynthesis acyltransferase</fullName>
    </recommendedName>
</protein>
<feature type="transmembrane region" description="Helical" evidence="7">
    <location>
        <begin position="6"/>
        <end position="36"/>
    </location>
</feature>
<dbReference type="OrthoDB" id="5291312at2"/>
<dbReference type="PANTHER" id="PTHR30606">
    <property type="entry name" value="LIPID A BIOSYNTHESIS LAUROYL ACYLTRANSFERASE"/>
    <property type="match status" value="1"/>
</dbReference>
<evidence type="ECO:0000313" key="8">
    <source>
        <dbReference type="EMBL" id="KAB8038050.1"/>
    </source>
</evidence>
<dbReference type="AlphaFoldDB" id="A0A6N6VRK8"/>
<feature type="transmembrane region" description="Helical" evidence="7">
    <location>
        <begin position="56"/>
        <end position="77"/>
    </location>
</feature>
<dbReference type="EMBL" id="WFLM01000004">
    <property type="protein sequence ID" value="KAB8038050.1"/>
    <property type="molecule type" value="Genomic_DNA"/>
</dbReference>
<evidence type="ECO:0000256" key="4">
    <source>
        <dbReference type="ARBA" id="ARBA00022679"/>
    </source>
</evidence>
<dbReference type="GO" id="GO:0009247">
    <property type="term" value="P:glycolipid biosynthetic process"/>
    <property type="evidence" value="ECO:0007669"/>
    <property type="project" value="UniProtKB-ARBA"/>
</dbReference>
<comment type="caution">
    <text evidence="8">The sequence shown here is derived from an EMBL/GenBank/DDBJ whole genome shotgun (WGS) entry which is preliminary data.</text>
</comment>
<keyword evidence="6" id="KW-0012">Acyltransferase</keyword>
<comment type="subcellular location">
    <subcellularLocation>
        <location evidence="1">Cell inner membrane</location>
    </subcellularLocation>
</comment>
<dbReference type="Proteomes" id="UP000437748">
    <property type="component" value="Unassembled WGS sequence"/>
</dbReference>
<accession>A0A6N6VRK8</accession>
<keyword evidence="3" id="KW-0997">Cell inner membrane</keyword>
<keyword evidence="7" id="KW-1133">Transmembrane helix</keyword>
<keyword evidence="2" id="KW-1003">Cell membrane</keyword>
<dbReference type="Pfam" id="PF03279">
    <property type="entry name" value="Lip_A_acyltrans"/>
    <property type="match status" value="1"/>
</dbReference>
<evidence type="ECO:0008006" key="10">
    <source>
        <dbReference type="Google" id="ProtNLM"/>
    </source>
</evidence>
<proteinExistence type="predicted"/>
<keyword evidence="9" id="KW-1185">Reference proteome</keyword>
<gene>
    <name evidence="8" type="ORF">GCL60_12825</name>
</gene>
<dbReference type="GO" id="GO:0005886">
    <property type="term" value="C:plasma membrane"/>
    <property type="evidence" value="ECO:0007669"/>
    <property type="project" value="UniProtKB-SubCell"/>
</dbReference>
<dbReference type="InterPro" id="IPR004960">
    <property type="entry name" value="LipA_acyltrans"/>
</dbReference>
<organism evidence="8 9">
    <name type="scientific">Silvanigrella paludirubra</name>
    <dbReference type="NCBI Taxonomy" id="2499159"/>
    <lineage>
        <taxon>Bacteria</taxon>
        <taxon>Pseudomonadati</taxon>
        <taxon>Bdellovibrionota</taxon>
        <taxon>Oligoflexia</taxon>
        <taxon>Silvanigrellales</taxon>
        <taxon>Silvanigrellaceae</taxon>
        <taxon>Silvanigrella</taxon>
    </lineage>
</organism>
<sequence length="330" mass="39003">MKIFKLITLLLLNFLFLPIYFVFYILCILATFIPIFPTKVAKRNLKEQLGYRGLKIHFIISKVYMGYVFYFFEAFVFEVLRLNLCHLQNGFNYKELLNGIHQKYPISKERGIVYILSHMANVEMYSLPVMEQFSKGNHSKVYALAQPSKVKWINKLLIWYRVRPGMGVLWTDKSLFSRMEQVITQEKASFCMLVDQKPKTGGLFIHFFKKYAAFPVSGLRMCMNNNMIVVYASAYRVLPGIVKMKMQCGKNPHLKEKKFLEKEPSFLNTEILSEADLYHKNHIKEREKDVSTEMSSFVNWIENEIKSHPAQWCWDYKKWSRDPIENSKVF</sequence>
<dbReference type="PANTHER" id="PTHR30606:SF10">
    <property type="entry name" value="PHOSPHATIDYLINOSITOL MANNOSIDE ACYLTRANSFERASE"/>
    <property type="match status" value="1"/>
</dbReference>
<keyword evidence="7" id="KW-0812">Transmembrane</keyword>
<evidence type="ECO:0000256" key="2">
    <source>
        <dbReference type="ARBA" id="ARBA00022475"/>
    </source>
</evidence>